<dbReference type="EC" id="3.1.4.-" evidence="2"/>
<dbReference type="Pfam" id="PF12850">
    <property type="entry name" value="Metallophos_2"/>
    <property type="match status" value="1"/>
</dbReference>
<gene>
    <name evidence="4" type="ORF">H9L19_00660</name>
</gene>
<evidence type="ECO:0000256" key="2">
    <source>
        <dbReference type="RuleBase" id="RU362039"/>
    </source>
</evidence>
<protein>
    <recommendedName>
        <fullName evidence="2">Phosphoesterase</fullName>
        <ecNumber evidence="2">3.1.4.-</ecNumber>
    </recommendedName>
</protein>
<comment type="cofactor">
    <cofactor evidence="2">
        <name>a divalent metal cation</name>
        <dbReference type="ChEBI" id="CHEBI:60240"/>
    </cofactor>
</comment>
<dbReference type="Gene3D" id="3.60.21.10">
    <property type="match status" value="1"/>
</dbReference>
<feature type="domain" description="Calcineurin-like phosphoesterase" evidence="3">
    <location>
        <begin position="1"/>
        <end position="147"/>
    </location>
</feature>
<evidence type="ECO:0000313" key="4">
    <source>
        <dbReference type="EMBL" id="QNN75450.1"/>
    </source>
</evidence>
<reference evidence="4 5" key="1">
    <citation type="submission" date="2020-08" db="EMBL/GenBank/DDBJ databases">
        <title>Genome sequence of Weissella diestrammenae KACC 16890T.</title>
        <authorList>
            <person name="Hyun D.-W."/>
            <person name="Bae J.-W."/>
        </authorList>
    </citation>
    <scope>NUCLEOTIDE SEQUENCE [LARGE SCALE GENOMIC DNA]</scope>
    <source>
        <strain evidence="4 5">KACC 16890</strain>
    </source>
</reference>
<dbReference type="Proteomes" id="UP000515800">
    <property type="component" value="Chromosome"/>
</dbReference>
<dbReference type="RefSeq" id="WP_187529283.1">
    <property type="nucleotide sequence ID" value="NZ_CP060724.1"/>
</dbReference>
<dbReference type="InterPro" id="IPR000979">
    <property type="entry name" value="Phosphodiesterase_MJ0936/Vps29"/>
</dbReference>
<evidence type="ECO:0000256" key="1">
    <source>
        <dbReference type="ARBA" id="ARBA00008950"/>
    </source>
</evidence>
<dbReference type="EMBL" id="CP060724">
    <property type="protein sequence ID" value="QNN75450.1"/>
    <property type="molecule type" value="Genomic_DNA"/>
</dbReference>
<dbReference type="GO" id="GO:0046872">
    <property type="term" value="F:metal ion binding"/>
    <property type="evidence" value="ECO:0007669"/>
    <property type="project" value="UniProtKB-KW"/>
</dbReference>
<dbReference type="PANTHER" id="PTHR11124">
    <property type="entry name" value="VACUOLAR SORTING PROTEIN VPS29"/>
    <property type="match status" value="1"/>
</dbReference>
<dbReference type="NCBIfam" id="TIGR00040">
    <property type="entry name" value="yfcE"/>
    <property type="match status" value="1"/>
</dbReference>
<evidence type="ECO:0000259" key="3">
    <source>
        <dbReference type="Pfam" id="PF12850"/>
    </source>
</evidence>
<sequence length="172" mass="19393">MDYLFVSDAHGDRAVLGKIVTAYQNKVHAIFYNGDSELPADDELFNTMLPVIGNMDFDAMFPDDRQYHDATIDIYQTHGHLYQTELNLNQIRQKVSTLNIEVVTLGHTHQLGAEVIDNKLFINPGSIALPKGPYAYIGGTFAILTVTADTLQVQFYNRDLRAVPELQFSFPR</sequence>
<dbReference type="AlphaFoldDB" id="A0A7G9T5S5"/>
<comment type="similarity">
    <text evidence="1 2">Belongs to the metallophosphoesterase superfamily. YfcE family.</text>
</comment>
<evidence type="ECO:0000313" key="5">
    <source>
        <dbReference type="Proteomes" id="UP000515800"/>
    </source>
</evidence>
<accession>A0A7G9T5S5</accession>
<dbReference type="KEGG" id="wdi:H9L19_00660"/>
<dbReference type="GO" id="GO:0016787">
    <property type="term" value="F:hydrolase activity"/>
    <property type="evidence" value="ECO:0007669"/>
    <property type="project" value="UniProtKB-UniRule"/>
</dbReference>
<dbReference type="InterPro" id="IPR024654">
    <property type="entry name" value="Calcineurin-like_PHP_lpxH"/>
</dbReference>
<proteinExistence type="inferred from homology"/>
<dbReference type="SUPFAM" id="SSF56300">
    <property type="entry name" value="Metallo-dependent phosphatases"/>
    <property type="match status" value="1"/>
</dbReference>
<name>A0A7G9T5S5_9LACO</name>
<keyword evidence="5" id="KW-1185">Reference proteome</keyword>
<dbReference type="InterPro" id="IPR029052">
    <property type="entry name" value="Metallo-depent_PP-like"/>
</dbReference>
<keyword evidence="2" id="KW-0479">Metal-binding</keyword>
<organism evidence="4 5">
    <name type="scientific">Weissella diestrammenae</name>
    <dbReference type="NCBI Taxonomy" id="1162633"/>
    <lineage>
        <taxon>Bacteria</taxon>
        <taxon>Bacillati</taxon>
        <taxon>Bacillota</taxon>
        <taxon>Bacilli</taxon>
        <taxon>Lactobacillales</taxon>
        <taxon>Lactobacillaceae</taxon>
        <taxon>Weissella</taxon>
    </lineage>
</organism>